<dbReference type="EMBL" id="GBRH01159376">
    <property type="protein sequence ID" value="JAE38520.1"/>
    <property type="molecule type" value="Transcribed_RNA"/>
</dbReference>
<organism evidence="1">
    <name type="scientific">Arundo donax</name>
    <name type="common">Giant reed</name>
    <name type="synonym">Donax arundinaceus</name>
    <dbReference type="NCBI Taxonomy" id="35708"/>
    <lineage>
        <taxon>Eukaryota</taxon>
        <taxon>Viridiplantae</taxon>
        <taxon>Streptophyta</taxon>
        <taxon>Embryophyta</taxon>
        <taxon>Tracheophyta</taxon>
        <taxon>Spermatophyta</taxon>
        <taxon>Magnoliopsida</taxon>
        <taxon>Liliopsida</taxon>
        <taxon>Poales</taxon>
        <taxon>Poaceae</taxon>
        <taxon>PACMAD clade</taxon>
        <taxon>Arundinoideae</taxon>
        <taxon>Arundineae</taxon>
        <taxon>Arundo</taxon>
    </lineage>
</organism>
<name>A0A0A9HMZ5_ARUDO</name>
<reference evidence="1" key="1">
    <citation type="submission" date="2014-09" db="EMBL/GenBank/DDBJ databases">
        <authorList>
            <person name="Magalhaes I.L.F."/>
            <person name="Oliveira U."/>
            <person name="Santos F.R."/>
            <person name="Vidigal T.H.D.A."/>
            <person name="Brescovit A.D."/>
            <person name="Santos A.J."/>
        </authorList>
    </citation>
    <scope>NUCLEOTIDE SEQUENCE</scope>
    <source>
        <tissue evidence="1">Shoot tissue taken approximately 20 cm above the soil surface</tissue>
    </source>
</reference>
<accession>A0A0A9HMZ5</accession>
<proteinExistence type="predicted"/>
<sequence>MQSTSQSAHIIVVYVTTFGSIRLATI</sequence>
<reference evidence="1" key="2">
    <citation type="journal article" date="2015" name="Data Brief">
        <title>Shoot transcriptome of the giant reed, Arundo donax.</title>
        <authorList>
            <person name="Barrero R.A."/>
            <person name="Guerrero F.D."/>
            <person name="Moolhuijzen P."/>
            <person name="Goolsby J.A."/>
            <person name="Tidwell J."/>
            <person name="Bellgard S.E."/>
            <person name="Bellgard M.I."/>
        </authorList>
    </citation>
    <scope>NUCLEOTIDE SEQUENCE</scope>
    <source>
        <tissue evidence="1">Shoot tissue taken approximately 20 cm above the soil surface</tissue>
    </source>
</reference>
<dbReference type="AlphaFoldDB" id="A0A0A9HMZ5"/>
<protein>
    <submittedName>
        <fullName evidence="1">Uncharacterized protein</fullName>
    </submittedName>
</protein>
<evidence type="ECO:0000313" key="1">
    <source>
        <dbReference type="EMBL" id="JAE38520.1"/>
    </source>
</evidence>